<dbReference type="RefSeq" id="WP_290034303.1">
    <property type="nucleotide sequence ID" value="NZ_JAUOPG010000012.1"/>
</dbReference>
<organism evidence="1 2">
    <name type="scientific">Neptunomonas phycophila</name>
    <dbReference type="NCBI Taxonomy" id="1572645"/>
    <lineage>
        <taxon>Bacteria</taxon>
        <taxon>Pseudomonadati</taxon>
        <taxon>Pseudomonadota</taxon>
        <taxon>Gammaproteobacteria</taxon>
        <taxon>Oceanospirillales</taxon>
        <taxon>Oceanospirillaceae</taxon>
        <taxon>Neptunomonas</taxon>
    </lineage>
</organism>
<gene>
    <name evidence="1" type="ORF">Q4490_15935</name>
</gene>
<sequence length="184" mass="22001">MIESYTKIYWLEEIQNSCVFLENLYRKQEWNNNLEFQFEKSIFFGFYAIRKLIESNLIDPNIASRNTKITKYSPIEKEEFEINFLERWSKAYNLMKGDEWQLSLEKICNQFVHSKIYSPFVPDGTWCVGIYFVSDRDYKKKVYYIQLIRVIETFLSVCHGKSISLNLGIDEENTISIKNIGKYT</sequence>
<proteinExistence type="predicted"/>
<reference evidence="1" key="1">
    <citation type="submission" date="2023-07" db="EMBL/GenBank/DDBJ databases">
        <title>Genome content predicts the carbon catabolic preferences of heterotrophic bacteria.</title>
        <authorList>
            <person name="Gralka M."/>
        </authorList>
    </citation>
    <scope>NUCLEOTIDE SEQUENCE</scope>
    <source>
        <strain evidence="1">I2M16</strain>
    </source>
</reference>
<accession>A0AAW7XPY8</accession>
<name>A0AAW7XPY8_9GAMM</name>
<evidence type="ECO:0000313" key="1">
    <source>
        <dbReference type="EMBL" id="MDO6455062.1"/>
    </source>
</evidence>
<evidence type="ECO:0000313" key="2">
    <source>
        <dbReference type="Proteomes" id="UP001169862"/>
    </source>
</evidence>
<protein>
    <submittedName>
        <fullName evidence="1">Uncharacterized protein</fullName>
    </submittedName>
</protein>
<dbReference type="EMBL" id="JAUOPG010000012">
    <property type="protein sequence ID" value="MDO6455062.1"/>
    <property type="molecule type" value="Genomic_DNA"/>
</dbReference>
<dbReference type="Proteomes" id="UP001169862">
    <property type="component" value="Unassembled WGS sequence"/>
</dbReference>
<dbReference type="AlphaFoldDB" id="A0AAW7XPY8"/>
<comment type="caution">
    <text evidence="1">The sequence shown here is derived from an EMBL/GenBank/DDBJ whole genome shotgun (WGS) entry which is preliminary data.</text>
</comment>